<dbReference type="PRINTS" id="PR00131">
    <property type="entry name" value="GLHYDRLASE1"/>
</dbReference>
<feature type="binding site" evidence="10">
    <location>
        <begin position="439"/>
        <end position="440"/>
    </location>
    <ligand>
        <name>substrate</name>
    </ligand>
</feature>
<feature type="active site" description="Nucleophile" evidence="9 11">
    <location>
        <position position="386"/>
    </location>
</feature>
<evidence type="ECO:0000256" key="12">
    <source>
        <dbReference type="RuleBase" id="RU361175"/>
    </source>
</evidence>
<evidence type="ECO:0000256" key="5">
    <source>
        <dbReference type="ARBA" id="ARBA00023001"/>
    </source>
</evidence>
<dbReference type="PANTHER" id="PTHR10353">
    <property type="entry name" value="GLYCOSYL HYDROLASE"/>
    <property type="match status" value="1"/>
</dbReference>
<dbReference type="Gene3D" id="3.20.20.80">
    <property type="entry name" value="Glycosidases"/>
    <property type="match status" value="1"/>
</dbReference>
<dbReference type="PANTHER" id="PTHR10353:SF36">
    <property type="entry name" value="LP05116P"/>
    <property type="match status" value="1"/>
</dbReference>
<dbReference type="FunFam" id="3.20.20.80:FF:000004">
    <property type="entry name" value="Beta-glucosidase 6-phospho-beta-glucosidase"/>
    <property type="match status" value="1"/>
</dbReference>
<dbReference type="InterPro" id="IPR018120">
    <property type="entry name" value="Glyco_hydro_1_AS"/>
</dbReference>
<evidence type="ECO:0000256" key="4">
    <source>
        <dbReference type="ARBA" id="ARBA00022801"/>
    </source>
</evidence>
<keyword evidence="4 12" id="KW-0378">Hydrolase</keyword>
<keyword evidence="8" id="KW-0624">Polysaccharide degradation</keyword>
<feature type="binding site" evidence="10">
    <location>
        <position position="140"/>
    </location>
    <ligand>
        <name>substrate</name>
    </ligand>
</feature>
<dbReference type="GO" id="GO:0005829">
    <property type="term" value="C:cytosol"/>
    <property type="evidence" value="ECO:0007669"/>
    <property type="project" value="TreeGrafter"/>
</dbReference>
<evidence type="ECO:0000256" key="8">
    <source>
        <dbReference type="ARBA" id="ARBA00023326"/>
    </source>
</evidence>
<feature type="binding site" evidence="10">
    <location>
        <position position="39"/>
    </location>
    <ligand>
        <name>substrate</name>
    </ligand>
</feature>
<keyword evidence="7 12" id="KW-0326">Glycosidase</keyword>
<evidence type="ECO:0000256" key="1">
    <source>
        <dbReference type="ARBA" id="ARBA00000448"/>
    </source>
</evidence>
<dbReference type="InterPro" id="IPR001360">
    <property type="entry name" value="Glyco_hydro_1"/>
</dbReference>
<dbReference type="Proteomes" id="UP000217103">
    <property type="component" value="Unassembled WGS sequence"/>
</dbReference>
<dbReference type="GO" id="GO:0008422">
    <property type="term" value="F:beta-glucosidase activity"/>
    <property type="evidence" value="ECO:0007669"/>
    <property type="project" value="UniProtKB-EC"/>
</dbReference>
<evidence type="ECO:0000256" key="10">
    <source>
        <dbReference type="PIRSR" id="PIRSR617736-2"/>
    </source>
</evidence>
<evidence type="ECO:0000313" key="13">
    <source>
        <dbReference type="EMBL" id="SDQ92013.1"/>
    </source>
</evidence>
<dbReference type="OrthoDB" id="5166882at2"/>
<dbReference type="RefSeq" id="WP_093259283.1">
    <property type="nucleotide sequence ID" value="NZ_FNKK01000002.1"/>
</dbReference>
<accession>A0A1H1ETD6</accession>
<dbReference type="NCBIfam" id="TIGR03356">
    <property type="entry name" value="BGL"/>
    <property type="match status" value="1"/>
</dbReference>
<dbReference type="InterPro" id="IPR033132">
    <property type="entry name" value="GH_1_N_CS"/>
</dbReference>
<feature type="binding site" evidence="10">
    <location>
        <position position="184"/>
    </location>
    <ligand>
        <name>substrate</name>
    </ligand>
</feature>
<proteinExistence type="inferred from homology"/>
<keyword evidence="14" id="KW-1185">Reference proteome</keyword>
<dbReference type="PROSITE" id="PS00572">
    <property type="entry name" value="GLYCOSYL_HYDROL_F1_1"/>
    <property type="match status" value="1"/>
</dbReference>
<dbReference type="InterPro" id="IPR017853">
    <property type="entry name" value="GH"/>
</dbReference>
<dbReference type="InterPro" id="IPR017736">
    <property type="entry name" value="Glyco_hydro_1_beta-glucosidase"/>
</dbReference>
<evidence type="ECO:0000256" key="9">
    <source>
        <dbReference type="PIRSR" id="PIRSR617736-1"/>
    </source>
</evidence>
<dbReference type="EC" id="3.2.1.21" evidence="3 12"/>
<dbReference type="STRING" id="35622.SAMN04489764_2624"/>
<comment type="similarity">
    <text evidence="2 12">Belongs to the glycosyl hydrolase 1 family.</text>
</comment>
<evidence type="ECO:0000313" key="14">
    <source>
        <dbReference type="Proteomes" id="UP000217103"/>
    </source>
</evidence>
<dbReference type="PROSITE" id="PS00653">
    <property type="entry name" value="GLYCOSYL_HYDROL_F1_2"/>
    <property type="match status" value="1"/>
</dbReference>
<evidence type="ECO:0000256" key="7">
    <source>
        <dbReference type="ARBA" id="ARBA00023295"/>
    </source>
</evidence>
<keyword evidence="6" id="KW-0119">Carbohydrate metabolism</keyword>
<evidence type="ECO:0000256" key="3">
    <source>
        <dbReference type="ARBA" id="ARBA00012744"/>
    </source>
</evidence>
<organism evidence="13 14">
    <name type="scientific">Thermostaphylospora chromogena</name>
    <dbReference type="NCBI Taxonomy" id="35622"/>
    <lineage>
        <taxon>Bacteria</taxon>
        <taxon>Bacillati</taxon>
        <taxon>Actinomycetota</taxon>
        <taxon>Actinomycetes</taxon>
        <taxon>Streptosporangiales</taxon>
        <taxon>Thermomonosporaceae</taxon>
        <taxon>Thermostaphylospora</taxon>
    </lineage>
</organism>
<dbReference type="GO" id="GO:0030245">
    <property type="term" value="P:cellulose catabolic process"/>
    <property type="evidence" value="ECO:0007669"/>
    <property type="project" value="UniProtKB-KW"/>
</dbReference>
<dbReference type="EMBL" id="FNKK01000002">
    <property type="protein sequence ID" value="SDQ92013.1"/>
    <property type="molecule type" value="Genomic_DNA"/>
</dbReference>
<evidence type="ECO:0000256" key="2">
    <source>
        <dbReference type="ARBA" id="ARBA00010838"/>
    </source>
</evidence>
<comment type="catalytic activity">
    <reaction evidence="1 12">
        <text>Hydrolysis of terminal, non-reducing beta-D-glucosyl residues with release of beta-D-glucose.</text>
        <dbReference type="EC" id="3.2.1.21"/>
    </reaction>
</comment>
<keyword evidence="5" id="KW-0136">Cellulose degradation</keyword>
<name>A0A1H1ETD6_9ACTN</name>
<feature type="active site" description="Proton donor" evidence="9">
    <location>
        <position position="185"/>
    </location>
</feature>
<dbReference type="Pfam" id="PF00232">
    <property type="entry name" value="Glyco_hydro_1"/>
    <property type="match status" value="1"/>
</dbReference>
<sequence length="480" mass="52716">MTITDGGTVTDRGTAPLLSRGRVEFPDGFIWGAATASYQIEGAVNEDGRGRSIWDTFSATPGKVARGDTGEVACDHYHRYVDDVRLMRELGLRAYRFSVAWPRIQPDGSGTPNPRGLDFYDRLVDELLRHDITPYVTLYHWDLPQALEDRGGWTSRETAHRFADYAEIVYARLGDRVRSWTTLNEPWVSAFLGYGNGVHAPGRSDPADALRAAHHLLLAHGLGVRALRAAGARELMLVINSSPVLTPAQVIDPDATPSAADAEAVELIHALLNRQFLDPVLRGSYPPEVLKVVERHCGLAHIADDDLGTINAPIDLVGVNYYNPCTVEAGPGTPADPAWPGSEGVRFRTPDVPATAMGWPIVPTGLSRLLLRLSRDYPGVGLLVTENGAAFDDTVTDGRVHDADRIAYLDGHLRALHAAIAAGADVRGYLAWSLLDNFEWAEGYHRRFGLVYVDYTTQARIPKDSALWYRDVIIRNGLTR</sequence>
<dbReference type="AlphaFoldDB" id="A0A1H1ETD6"/>
<reference evidence="13 14" key="1">
    <citation type="submission" date="2016-10" db="EMBL/GenBank/DDBJ databases">
        <authorList>
            <person name="de Groot N.N."/>
        </authorList>
    </citation>
    <scope>NUCLEOTIDE SEQUENCE [LARGE SCALE GENOMIC DNA]</scope>
    <source>
        <strain evidence="13 14">DSM 43794</strain>
    </source>
</reference>
<protein>
    <recommendedName>
        <fullName evidence="3 12">Beta-glucosidase</fullName>
        <ecNumber evidence="3 12">3.2.1.21</ecNumber>
    </recommendedName>
</protein>
<dbReference type="SUPFAM" id="SSF51445">
    <property type="entry name" value="(Trans)glycosidases"/>
    <property type="match status" value="1"/>
</dbReference>
<evidence type="ECO:0000256" key="11">
    <source>
        <dbReference type="PROSITE-ProRule" id="PRU10055"/>
    </source>
</evidence>
<evidence type="ECO:0000256" key="6">
    <source>
        <dbReference type="ARBA" id="ARBA00023277"/>
    </source>
</evidence>
<feature type="binding site" evidence="10">
    <location>
        <position position="322"/>
    </location>
    <ligand>
        <name>substrate</name>
    </ligand>
</feature>
<gene>
    <name evidence="13" type="ORF">SAMN04489764_2624</name>
</gene>
<feature type="binding site" evidence="10">
    <location>
        <position position="432"/>
    </location>
    <ligand>
        <name>substrate</name>
    </ligand>
</feature>